<keyword evidence="2" id="KW-0812">Transmembrane</keyword>
<evidence type="ECO:0008006" key="4">
    <source>
        <dbReference type="Google" id="ProtNLM"/>
    </source>
</evidence>
<feature type="transmembrane region" description="Helical" evidence="2">
    <location>
        <begin position="391"/>
        <end position="412"/>
    </location>
</feature>
<name>A0A7R9CGF2_TIMCR</name>
<evidence type="ECO:0000256" key="2">
    <source>
        <dbReference type="SAM" id="Phobius"/>
    </source>
</evidence>
<sequence length="682" mass="75863">MNSKFRSKFKVGADLSLEVSCGKKVQGVLWSVAALIAILANACVFSISEDPFQTALASYVYGDKTCNNMTQIHPDTMASTEFLTWTCLFLILNLGWLFASSLLLAGAMILVSILDLAATIRFGIDYGILKSQNYSLQIELAAAVPAMLMVLTSRGFILYIFNIDVLVYLSIKAYQLRKQNSMNVPYGKHNNSPKIIPRAHHDSTFKDFPPNELKAPTPEIIRRFRQNSLDHNKQYHCSENGGHRLEPNTTPTDPRPDSPITREKCLSPLISPINSQCLIAATRMDMSASPSPLFRPVGIIATGVSVYRILVTNTYYSSPMASLVLTDSSQLTSDNFIQNTMKHTLILLYVWIGVTTLVSSLDLAATIRFGIDYGILNTEYLFPYAVVPATLMSLSARGFVLFVFNIAALAYLSMQAYQLHQKSAKYRQEWTGANVEDVHEMGQRLQNNSISVNQDVTWHINGFEASPSSWTLQSPMVGTSPREPWNFDKPVKSVSQTVGDSGIEVHRDPRITGPDVRTGPGIVGLNAHKNPRSVNANPRYDPRNVAADTRQDPRSVIANPRHNPRSASPESRYDPKYASPEVRPNNRSPGVQPVPPRVPVPASIPRLPEPDYSPPQKHKKYEPKLNEQPHKSALKKPTLQHWSDNSMIALSTRADIRGFENIETCMDLRRRGARSVKIGGCK</sequence>
<reference evidence="3" key="1">
    <citation type="submission" date="2020-11" db="EMBL/GenBank/DDBJ databases">
        <authorList>
            <person name="Tran Van P."/>
        </authorList>
    </citation>
    <scope>NUCLEOTIDE SEQUENCE</scope>
</reference>
<feature type="compositionally biased region" description="Basic and acidic residues" evidence="1">
    <location>
        <begin position="254"/>
        <end position="263"/>
    </location>
</feature>
<feature type="region of interest" description="Disordered" evidence="1">
    <location>
        <begin position="482"/>
        <end position="635"/>
    </location>
</feature>
<feature type="transmembrane region" description="Helical" evidence="2">
    <location>
        <begin position="346"/>
        <end position="371"/>
    </location>
</feature>
<dbReference type="AlphaFoldDB" id="A0A7R9CGF2"/>
<gene>
    <name evidence="3" type="ORF">TCEB3V08_LOCUS2480</name>
</gene>
<evidence type="ECO:0000256" key="1">
    <source>
        <dbReference type="SAM" id="MobiDB-lite"/>
    </source>
</evidence>
<keyword evidence="2" id="KW-1133">Transmembrane helix</keyword>
<organism evidence="3">
    <name type="scientific">Timema cristinae</name>
    <name type="common">Walking stick</name>
    <dbReference type="NCBI Taxonomy" id="61476"/>
    <lineage>
        <taxon>Eukaryota</taxon>
        <taxon>Metazoa</taxon>
        <taxon>Ecdysozoa</taxon>
        <taxon>Arthropoda</taxon>
        <taxon>Hexapoda</taxon>
        <taxon>Insecta</taxon>
        <taxon>Pterygota</taxon>
        <taxon>Neoptera</taxon>
        <taxon>Polyneoptera</taxon>
        <taxon>Phasmatodea</taxon>
        <taxon>Timematodea</taxon>
        <taxon>Timematoidea</taxon>
        <taxon>Timematidae</taxon>
        <taxon>Timema</taxon>
    </lineage>
</organism>
<keyword evidence="2" id="KW-0472">Membrane</keyword>
<proteinExistence type="predicted"/>
<accession>A0A7R9CGF2</accession>
<feature type="transmembrane region" description="Helical" evidence="2">
    <location>
        <begin position="156"/>
        <end position="174"/>
    </location>
</feature>
<dbReference type="EMBL" id="OC317003">
    <property type="protein sequence ID" value="CAD7394557.1"/>
    <property type="molecule type" value="Genomic_DNA"/>
</dbReference>
<evidence type="ECO:0000313" key="3">
    <source>
        <dbReference type="EMBL" id="CAD7394557.1"/>
    </source>
</evidence>
<feature type="transmembrane region" description="Helical" evidence="2">
    <location>
        <begin position="82"/>
        <end position="113"/>
    </location>
</feature>
<feature type="transmembrane region" description="Helical" evidence="2">
    <location>
        <begin position="27"/>
        <end position="47"/>
    </location>
</feature>
<feature type="region of interest" description="Disordered" evidence="1">
    <location>
        <begin position="233"/>
        <end position="263"/>
    </location>
</feature>
<protein>
    <recommendedName>
        <fullName evidence="4">Transmembrane protein</fullName>
    </recommendedName>
</protein>